<name>A0AA88XJ04_PINIB</name>
<dbReference type="InterPro" id="IPR011042">
    <property type="entry name" value="6-blade_b-propeller_TolB-like"/>
</dbReference>
<feature type="domain" description="B box-type" evidence="3">
    <location>
        <begin position="13"/>
        <end position="59"/>
    </location>
</feature>
<keyword evidence="5" id="KW-1185">Reference proteome</keyword>
<dbReference type="InterPro" id="IPR000315">
    <property type="entry name" value="Znf_B-box"/>
</dbReference>
<evidence type="ECO:0000256" key="1">
    <source>
        <dbReference type="PROSITE-ProRule" id="PRU00024"/>
    </source>
</evidence>
<evidence type="ECO:0000313" key="5">
    <source>
        <dbReference type="Proteomes" id="UP001186944"/>
    </source>
</evidence>
<proteinExistence type="predicted"/>
<dbReference type="Proteomes" id="UP001186944">
    <property type="component" value="Unassembled WGS sequence"/>
</dbReference>
<accession>A0AA88XJ04</accession>
<feature type="coiled-coil region" evidence="2">
    <location>
        <begin position="148"/>
        <end position="175"/>
    </location>
</feature>
<dbReference type="Gene3D" id="3.30.160.60">
    <property type="entry name" value="Classic Zinc Finger"/>
    <property type="match status" value="1"/>
</dbReference>
<sequence length="535" mass="60490">MALSKSINLLHAQRAVPCDICEDEIPGKYYCIECKQTLCPQCEKNHKRVAGTKHHNIVLRTQVGDIDNTTFTCTDHGNQASFHCEKCNIAVCTKCVTGKHRGHNLSDLDDIWESEKKIFHDDVKALQRAISTLETQRGEILTEKENYKKKTKKILKNIDDENQAAMEELQRIHKERVNKVHSIQNSHLAIFDGFDKEMKTKIISFENRISEYEEMIKKKNLPALRKITQGKYSLLEIGKRPELPYPPTVEPGDLQLITEKLRKLLVNPSPLMSKSLKITTLTVASKFKCPLEGFPRICITKEDDVWLGGFESRELVMVDIKGRVTRRRKIQNRTNSLAVMDCGDVIISPRSADSKSVSRLPRDGKEQHVFDTSPSISAGVSVTPDQKILICAVDGRVVKTNVGFNVKEIYNGPGKNYIIQAVENREGNIYITDWDNQSLVKTSEDGKVLSTITHTTEGQQLGRPHGLVVDKMDNVLCTDTENDCVYIIDQNQQISELVGRSQGIQSPHWLAVDNDNNLWITQEDGTVQIVKYVTP</sequence>
<evidence type="ECO:0000313" key="4">
    <source>
        <dbReference type="EMBL" id="KAK3083741.1"/>
    </source>
</evidence>
<dbReference type="Pfam" id="PF00643">
    <property type="entry name" value="zf-B_box"/>
    <property type="match status" value="1"/>
</dbReference>
<evidence type="ECO:0000259" key="3">
    <source>
        <dbReference type="PROSITE" id="PS50119"/>
    </source>
</evidence>
<dbReference type="EMBL" id="VSWD01000013">
    <property type="protein sequence ID" value="KAK3083741.1"/>
    <property type="molecule type" value="Genomic_DNA"/>
</dbReference>
<dbReference type="Gene3D" id="2.120.10.30">
    <property type="entry name" value="TolB, C-terminal domain"/>
    <property type="match status" value="1"/>
</dbReference>
<dbReference type="InterPro" id="IPR047153">
    <property type="entry name" value="TRIM45/56/19-like"/>
</dbReference>
<gene>
    <name evidence="4" type="ORF">FSP39_002404</name>
</gene>
<dbReference type="GO" id="GO:0008270">
    <property type="term" value="F:zinc ion binding"/>
    <property type="evidence" value="ECO:0007669"/>
    <property type="project" value="UniProtKB-KW"/>
</dbReference>
<dbReference type="PANTHER" id="PTHR25462">
    <property type="entry name" value="BONUS, ISOFORM C-RELATED"/>
    <property type="match status" value="1"/>
</dbReference>
<dbReference type="SUPFAM" id="SSF63829">
    <property type="entry name" value="Calcium-dependent phosphotriesterase"/>
    <property type="match status" value="1"/>
</dbReference>
<feature type="domain" description="B box-type" evidence="3">
    <location>
        <begin position="68"/>
        <end position="108"/>
    </location>
</feature>
<protein>
    <recommendedName>
        <fullName evidence="3">B box-type domain-containing protein</fullName>
    </recommendedName>
</protein>
<comment type="caution">
    <text evidence="4">The sequence shown here is derived from an EMBL/GenBank/DDBJ whole genome shotgun (WGS) entry which is preliminary data.</text>
</comment>
<keyword evidence="2" id="KW-0175">Coiled coil</keyword>
<dbReference type="PROSITE" id="PS50119">
    <property type="entry name" value="ZF_BBOX"/>
    <property type="match status" value="2"/>
</dbReference>
<dbReference type="PANTHER" id="PTHR25462:SF296">
    <property type="entry name" value="MEIOTIC P26, ISOFORM F"/>
    <property type="match status" value="1"/>
</dbReference>
<keyword evidence="1" id="KW-0862">Zinc</keyword>
<dbReference type="SUPFAM" id="SSF57845">
    <property type="entry name" value="B-box zinc-binding domain"/>
    <property type="match status" value="1"/>
</dbReference>
<evidence type="ECO:0000256" key="2">
    <source>
        <dbReference type="SAM" id="Coils"/>
    </source>
</evidence>
<organism evidence="4 5">
    <name type="scientific">Pinctada imbricata</name>
    <name type="common">Atlantic pearl-oyster</name>
    <name type="synonym">Pinctada martensii</name>
    <dbReference type="NCBI Taxonomy" id="66713"/>
    <lineage>
        <taxon>Eukaryota</taxon>
        <taxon>Metazoa</taxon>
        <taxon>Spiralia</taxon>
        <taxon>Lophotrochozoa</taxon>
        <taxon>Mollusca</taxon>
        <taxon>Bivalvia</taxon>
        <taxon>Autobranchia</taxon>
        <taxon>Pteriomorphia</taxon>
        <taxon>Pterioida</taxon>
        <taxon>Pterioidea</taxon>
        <taxon>Pteriidae</taxon>
        <taxon>Pinctada</taxon>
    </lineage>
</organism>
<keyword evidence="1" id="KW-0479">Metal-binding</keyword>
<dbReference type="AlphaFoldDB" id="A0AA88XJ04"/>
<reference evidence="4" key="1">
    <citation type="submission" date="2019-08" db="EMBL/GenBank/DDBJ databases">
        <title>The improved chromosome-level genome for the pearl oyster Pinctada fucata martensii using PacBio sequencing and Hi-C.</title>
        <authorList>
            <person name="Zheng Z."/>
        </authorList>
    </citation>
    <scope>NUCLEOTIDE SEQUENCE</scope>
    <source>
        <strain evidence="4">ZZ-2019</strain>
        <tissue evidence="4">Adductor muscle</tissue>
    </source>
</reference>
<keyword evidence="1" id="KW-0863">Zinc-finger</keyword>
<dbReference type="SMART" id="SM00336">
    <property type="entry name" value="BBOX"/>
    <property type="match status" value="2"/>
</dbReference>